<organism evidence="2 3">
    <name type="scientific">Teratosphaeria destructans</name>
    <dbReference type="NCBI Taxonomy" id="418781"/>
    <lineage>
        <taxon>Eukaryota</taxon>
        <taxon>Fungi</taxon>
        <taxon>Dikarya</taxon>
        <taxon>Ascomycota</taxon>
        <taxon>Pezizomycotina</taxon>
        <taxon>Dothideomycetes</taxon>
        <taxon>Dothideomycetidae</taxon>
        <taxon>Mycosphaerellales</taxon>
        <taxon>Teratosphaeriaceae</taxon>
        <taxon>Teratosphaeria</taxon>
    </lineage>
</organism>
<dbReference type="EMBL" id="RIBY02000247">
    <property type="protein sequence ID" value="KAH9844697.1"/>
    <property type="molecule type" value="Genomic_DNA"/>
</dbReference>
<dbReference type="Proteomes" id="UP001138500">
    <property type="component" value="Unassembled WGS sequence"/>
</dbReference>
<comment type="caution">
    <text evidence="2">The sequence shown here is derived from an EMBL/GenBank/DDBJ whole genome shotgun (WGS) entry which is preliminary data.</text>
</comment>
<dbReference type="AlphaFoldDB" id="A0A9W7W6B2"/>
<feature type="compositionally biased region" description="Polar residues" evidence="1">
    <location>
        <begin position="24"/>
        <end position="36"/>
    </location>
</feature>
<proteinExistence type="predicted"/>
<evidence type="ECO:0000313" key="3">
    <source>
        <dbReference type="Proteomes" id="UP001138500"/>
    </source>
</evidence>
<evidence type="ECO:0000256" key="1">
    <source>
        <dbReference type="SAM" id="MobiDB-lite"/>
    </source>
</evidence>
<evidence type="ECO:0000313" key="2">
    <source>
        <dbReference type="EMBL" id="KAH9844697.1"/>
    </source>
</evidence>
<sequence length="77" mass="8303">MIKAEAGRKRVPGRTKPKGKAYRAQTNVSPSWTTPTGPIPRGSRKFTLPKLTGLSRPLGLAKFPRPVVCAVPPSSNH</sequence>
<reference evidence="2 3" key="1">
    <citation type="journal article" date="2018" name="IMA Fungus">
        <title>IMA Genome-F 10: Nine draft genome sequences of Claviceps purpurea s.lat., including C. arundinis, C. humidiphila, and C. cf. spartinae, pseudomolecules for the pitch canker pathogen Fusarium circinatum, draft genome of Davidsoniella eucalypti, Grosmannia galeiformis, Quambalaria eucalypti, and Teratosphaeria destructans.</title>
        <authorList>
            <person name="Wingfield B.D."/>
            <person name="Liu M."/>
            <person name="Nguyen H.D."/>
            <person name="Lane F.A."/>
            <person name="Morgan S.W."/>
            <person name="De Vos L."/>
            <person name="Wilken P.M."/>
            <person name="Duong T.A."/>
            <person name="Aylward J."/>
            <person name="Coetzee M.P."/>
            <person name="Dadej K."/>
            <person name="De Beer Z.W."/>
            <person name="Findlay W."/>
            <person name="Havenga M."/>
            <person name="Kolarik M."/>
            <person name="Menzies J.G."/>
            <person name="Naidoo K."/>
            <person name="Pochopski O."/>
            <person name="Shoukouhi P."/>
            <person name="Santana Q.C."/>
            <person name="Seifert K.A."/>
            <person name="Soal N."/>
            <person name="Steenkamp E.T."/>
            <person name="Tatham C.T."/>
            <person name="van der Nest M.A."/>
            <person name="Wingfield M.J."/>
        </authorList>
    </citation>
    <scope>NUCLEOTIDE SEQUENCE [LARGE SCALE GENOMIC DNA]</scope>
    <source>
        <strain evidence="2">CMW44962</strain>
    </source>
</reference>
<protein>
    <submittedName>
        <fullName evidence="2">Uncharacterized protein</fullName>
    </submittedName>
</protein>
<accession>A0A9W7W6B2</accession>
<name>A0A9W7W6B2_9PEZI</name>
<keyword evidence="3" id="KW-1185">Reference proteome</keyword>
<feature type="region of interest" description="Disordered" evidence="1">
    <location>
        <begin position="1"/>
        <end position="48"/>
    </location>
</feature>
<reference evidence="2 3" key="2">
    <citation type="journal article" date="2021" name="Curr. Genet.">
        <title>Genetic response to nitrogen starvation in the aggressive Eucalyptus foliar pathogen Teratosphaeria destructans.</title>
        <authorList>
            <person name="Havenga M."/>
            <person name="Wingfield B.D."/>
            <person name="Wingfield M.J."/>
            <person name="Dreyer L.L."/>
            <person name="Roets F."/>
            <person name="Aylward J."/>
        </authorList>
    </citation>
    <scope>NUCLEOTIDE SEQUENCE [LARGE SCALE GENOMIC DNA]</scope>
    <source>
        <strain evidence="2">CMW44962</strain>
    </source>
</reference>
<feature type="compositionally biased region" description="Basic residues" evidence="1">
    <location>
        <begin position="9"/>
        <end position="21"/>
    </location>
</feature>
<gene>
    <name evidence="2" type="ORF">Tdes44962_MAKER07171</name>
</gene>